<dbReference type="AlphaFoldDB" id="A0A068S1J9"/>
<gene>
    <name evidence="13" type="ORF">LCOR_07332.1</name>
</gene>
<evidence type="ECO:0000256" key="11">
    <source>
        <dbReference type="SAM" id="Phobius"/>
    </source>
</evidence>
<evidence type="ECO:0000256" key="3">
    <source>
        <dbReference type="ARBA" id="ARBA00022443"/>
    </source>
</evidence>
<comment type="similarity">
    <text evidence="2">Belongs to the SHO1 family.</text>
</comment>
<dbReference type="SUPFAM" id="SSF50044">
    <property type="entry name" value="SH3-domain"/>
    <property type="match status" value="1"/>
</dbReference>
<dbReference type="Proteomes" id="UP000027586">
    <property type="component" value="Unassembled WGS sequence"/>
</dbReference>
<evidence type="ECO:0000259" key="12">
    <source>
        <dbReference type="PROSITE" id="PS50002"/>
    </source>
</evidence>
<evidence type="ECO:0000256" key="1">
    <source>
        <dbReference type="ARBA" id="ARBA00004651"/>
    </source>
</evidence>
<dbReference type="STRING" id="1263082.A0A068S1J9"/>
<feature type="transmembrane region" description="Helical" evidence="11">
    <location>
        <begin position="7"/>
        <end position="28"/>
    </location>
</feature>
<dbReference type="SMART" id="SM00326">
    <property type="entry name" value="SH3"/>
    <property type="match status" value="1"/>
</dbReference>
<keyword evidence="4" id="KW-1003">Cell membrane</keyword>
<keyword evidence="14" id="KW-1185">Reference proteome</keyword>
<dbReference type="EMBL" id="CBTN010000036">
    <property type="protein sequence ID" value="CDH56263.1"/>
    <property type="molecule type" value="Genomic_DNA"/>
</dbReference>
<evidence type="ECO:0000256" key="6">
    <source>
        <dbReference type="ARBA" id="ARBA00022989"/>
    </source>
</evidence>
<feature type="transmembrane region" description="Helical" evidence="11">
    <location>
        <begin position="89"/>
        <end position="111"/>
    </location>
</feature>
<organism evidence="13 14">
    <name type="scientific">Lichtheimia corymbifera JMRC:FSU:9682</name>
    <dbReference type="NCBI Taxonomy" id="1263082"/>
    <lineage>
        <taxon>Eukaryota</taxon>
        <taxon>Fungi</taxon>
        <taxon>Fungi incertae sedis</taxon>
        <taxon>Mucoromycota</taxon>
        <taxon>Mucoromycotina</taxon>
        <taxon>Mucoromycetes</taxon>
        <taxon>Mucorales</taxon>
        <taxon>Lichtheimiaceae</taxon>
        <taxon>Lichtheimia</taxon>
    </lineage>
</organism>
<evidence type="ECO:0000313" key="13">
    <source>
        <dbReference type="EMBL" id="CDH56263.1"/>
    </source>
</evidence>
<keyword evidence="7" id="KW-0346">Stress response</keyword>
<dbReference type="InterPro" id="IPR036028">
    <property type="entry name" value="SH3-like_dom_sf"/>
</dbReference>
<feature type="region of interest" description="Disordered" evidence="10">
    <location>
        <begin position="153"/>
        <end position="184"/>
    </location>
</feature>
<reference evidence="13" key="1">
    <citation type="submission" date="2013-08" db="EMBL/GenBank/DDBJ databases">
        <title>Gene expansion shapes genome architecture in the human pathogen Lichtheimia corymbifera: an evolutionary genomics analysis in the ancient terrestrial Mucorales (Mucoromycotina).</title>
        <authorList>
            <person name="Schwartze V.U."/>
            <person name="Winter S."/>
            <person name="Shelest E."/>
            <person name="Marcet-Houben M."/>
            <person name="Horn F."/>
            <person name="Wehner S."/>
            <person name="Hoffmann K."/>
            <person name="Riege K."/>
            <person name="Sammeth M."/>
            <person name="Nowrousian M."/>
            <person name="Valiante V."/>
            <person name="Linde J."/>
            <person name="Jacobsen I.D."/>
            <person name="Marz M."/>
            <person name="Brakhage A.A."/>
            <person name="Gabaldon T."/>
            <person name="Bocker S."/>
            <person name="Voigt K."/>
        </authorList>
    </citation>
    <scope>NUCLEOTIDE SEQUENCE [LARGE SCALE GENOMIC DNA]</scope>
    <source>
        <strain evidence="13">FSU 9682</strain>
    </source>
</reference>
<keyword evidence="5 11" id="KW-0812">Transmembrane</keyword>
<keyword evidence="3 9" id="KW-0728">SH3 domain</keyword>
<dbReference type="PRINTS" id="PR00452">
    <property type="entry name" value="SH3DOMAIN"/>
</dbReference>
<comment type="subcellular location">
    <subcellularLocation>
        <location evidence="1">Cell membrane</location>
        <topology evidence="1">Multi-pass membrane protein</topology>
    </subcellularLocation>
</comment>
<feature type="transmembrane region" description="Helical" evidence="11">
    <location>
        <begin position="34"/>
        <end position="52"/>
    </location>
</feature>
<dbReference type="OrthoDB" id="5983572at2759"/>
<keyword evidence="6 11" id="KW-1133">Transmembrane helix</keyword>
<evidence type="ECO:0000256" key="10">
    <source>
        <dbReference type="SAM" id="MobiDB-lite"/>
    </source>
</evidence>
<evidence type="ECO:0000256" key="9">
    <source>
        <dbReference type="PROSITE-ProRule" id="PRU00192"/>
    </source>
</evidence>
<dbReference type="InterPro" id="IPR035522">
    <property type="entry name" value="Sho1_SH3"/>
</dbReference>
<keyword evidence="8 11" id="KW-0472">Membrane</keyword>
<name>A0A068S1J9_9FUNG</name>
<dbReference type="PROSITE" id="PS50002">
    <property type="entry name" value="SH3"/>
    <property type="match status" value="1"/>
</dbReference>
<sequence>MLNNPTIHASAGLAAIGWLIMFIGACAAHARGGAWWVIVYQLLFLIGFYVVISRSLIKQYRFAILTFLAIGITMLTQLLGAFVGSSNGAAQASAAGSCILIIMQYFWVFVIGSEEDSAVHRWIFGQTHHNPTATGIATPAPFYETKSGYSDEVYSQQPQKDGPYQPSSDEAIAHDSPMHNESSVNGSAKMARDEARAIHAYRANPDDPNEISFEKNEVLEILDRHGNWWQARKYDGSTGIVPSNYVR</sequence>
<dbReference type="CDD" id="cd11855">
    <property type="entry name" value="SH3_Sho1p"/>
    <property type="match status" value="1"/>
</dbReference>
<evidence type="ECO:0000256" key="5">
    <source>
        <dbReference type="ARBA" id="ARBA00022692"/>
    </source>
</evidence>
<dbReference type="VEuPathDB" id="FungiDB:LCOR_07332.1"/>
<dbReference type="GO" id="GO:0005886">
    <property type="term" value="C:plasma membrane"/>
    <property type="evidence" value="ECO:0007669"/>
    <property type="project" value="UniProtKB-SubCell"/>
</dbReference>
<feature type="transmembrane region" description="Helical" evidence="11">
    <location>
        <begin position="64"/>
        <end position="83"/>
    </location>
</feature>
<comment type="caution">
    <text evidence="13">The sequence shown here is derived from an EMBL/GenBank/DDBJ whole genome shotgun (WGS) entry which is preliminary data.</text>
</comment>
<evidence type="ECO:0000256" key="8">
    <source>
        <dbReference type="ARBA" id="ARBA00023136"/>
    </source>
</evidence>
<accession>A0A068S1J9</accession>
<dbReference type="Gene3D" id="2.30.30.40">
    <property type="entry name" value="SH3 Domains"/>
    <property type="match status" value="1"/>
</dbReference>
<proteinExistence type="inferred from homology"/>
<protein>
    <submittedName>
        <fullName evidence="13">Transmembrane osmosensor</fullName>
    </submittedName>
</protein>
<feature type="domain" description="SH3" evidence="12">
    <location>
        <begin position="190"/>
        <end position="247"/>
    </location>
</feature>
<dbReference type="InterPro" id="IPR001452">
    <property type="entry name" value="SH3_domain"/>
</dbReference>
<dbReference type="Pfam" id="PF00018">
    <property type="entry name" value="SH3_1"/>
    <property type="match status" value="1"/>
</dbReference>
<evidence type="ECO:0000256" key="2">
    <source>
        <dbReference type="ARBA" id="ARBA00009739"/>
    </source>
</evidence>
<evidence type="ECO:0000256" key="7">
    <source>
        <dbReference type="ARBA" id="ARBA00023016"/>
    </source>
</evidence>
<evidence type="ECO:0000313" key="14">
    <source>
        <dbReference type="Proteomes" id="UP000027586"/>
    </source>
</evidence>
<evidence type="ECO:0000256" key="4">
    <source>
        <dbReference type="ARBA" id="ARBA00022475"/>
    </source>
</evidence>